<feature type="transmembrane region" description="Helical" evidence="1">
    <location>
        <begin position="13"/>
        <end position="36"/>
    </location>
</feature>
<dbReference type="Pfam" id="PF07811">
    <property type="entry name" value="TadE"/>
    <property type="match status" value="1"/>
</dbReference>
<organism evidence="3 4">
    <name type="scientific">Methylogaea oryzae</name>
    <dbReference type="NCBI Taxonomy" id="1295382"/>
    <lineage>
        <taxon>Bacteria</taxon>
        <taxon>Pseudomonadati</taxon>
        <taxon>Pseudomonadota</taxon>
        <taxon>Gammaproteobacteria</taxon>
        <taxon>Methylococcales</taxon>
        <taxon>Methylococcaceae</taxon>
        <taxon>Methylogaea</taxon>
    </lineage>
</organism>
<protein>
    <recommendedName>
        <fullName evidence="2">TadE-like domain-containing protein</fullName>
    </recommendedName>
</protein>
<accession>A0A8D5AH71</accession>
<dbReference type="AlphaFoldDB" id="A0A8D5AH71"/>
<name>A0A8D5AH71_9GAMM</name>
<evidence type="ECO:0000256" key="1">
    <source>
        <dbReference type="SAM" id="Phobius"/>
    </source>
</evidence>
<keyword evidence="4" id="KW-1185">Reference proteome</keyword>
<keyword evidence="1" id="KW-0472">Membrane</keyword>
<dbReference type="InterPro" id="IPR012495">
    <property type="entry name" value="TadE-like_dom"/>
</dbReference>
<dbReference type="Proteomes" id="UP000824988">
    <property type="component" value="Chromosome"/>
</dbReference>
<gene>
    <name evidence="3" type="ORF">MoryE10_05770</name>
</gene>
<feature type="domain" description="TadE-like" evidence="2">
    <location>
        <begin position="7"/>
        <end position="49"/>
    </location>
</feature>
<evidence type="ECO:0000313" key="4">
    <source>
        <dbReference type="Proteomes" id="UP000824988"/>
    </source>
</evidence>
<dbReference type="RefSeq" id="WP_054772692.1">
    <property type="nucleotide sequence ID" value="NZ_AP019782.1"/>
</dbReference>
<evidence type="ECO:0000313" key="3">
    <source>
        <dbReference type="EMBL" id="BBL69971.1"/>
    </source>
</evidence>
<proteinExistence type="predicted"/>
<reference evidence="3" key="1">
    <citation type="submission" date="2019-06" db="EMBL/GenBank/DDBJ databases">
        <title>Complete genome sequence of Methylogaea oryzae strain JCM16910.</title>
        <authorList>
            <person name="Asakawa S."/>
        </authorList>
    </citation>
    <scope>NUCLEOTIDE SEQUENCE</scope>
    <source>
        <strain evidence="3">E10</strain>
    </source>
</reference>
<dbReference type="KEGG" id="moz:MoryE10_05770"/>
<keyword evidence="1" id="KW-1133">Transmembrane helix</keyword>
<evidence type="ECO:0000259" key="2">
    <source>
        <dbReference type="Pfam" id="PF07811"/>
    </source>
</evidence>
<keyword evidence="1" id="KW-0812">Transmembrane</keyword>
<sequence length="159" mass="17169">MKSGQRGSTLVEFAFAGLLLFIALFAALEFARWMYLWNSMTEATRRGARVAAVCPINDPAIARVTVFINPFSGTGTDSPLFPDLDVGNVAVEYLGQDGSVLGAPTYDNIKFVRVSIQNYSLTYNIPLIGAVSSPPFSTTLAAESLGRDSLDDINSRSCF</sequence>
<dbReference type="EMBL" id="AP019782">
    <property type="protein sequence ID" value="BBL69971.1"/>
    <property type="molecule type" value="Genomic_DNA"/>
</dbReference>